<keyword evidence="7" id="KW-1185">Reference proteome</keyword>
<feature type="domain" description="4Fe-4S ferredoxin-type" evidence="5">
    <location>
        <begin position="38"/>
        <end position="68"/>
    </location>
</feature>
<gene>
    <name evidence="6" type="ORF">SAMN02745119_00726</name>
</gene>
<evidence type="ECO:0000256" key="4">
    <source>
        <dbReference type="ARBA" id="ARBA00023014"/>
    </source>
</evidence>
<sequence>MPESAAPAINIKRCSGCGRCVAACPERIITLETENHHKHAVITEPQRCTDCGACIAACPIEAISSEPFSP</sequence>
<keyword evidence="4" id="KW-0411">Iron-sulfur</keyword>
<feature type="domain" description="4Fe-4S ferredoxin-type" evidence="5">
    <location>
        <begin position="5"/>
        <end position="34"/>
    </location>
</feature>
<dbReference type="InterPro" id="IPR017896">
    <property type="entry name" value="4Fe4S_Fe-S-bd"/>
</dbReference>
<organism evidence="6 7">
    <name type="scientific">Trichlorobacter thiogenes</name>
    <dbReference type="NCBI Taxonomy" id="115783"/>
    <lineage>
        <taxon>Bacteria</taxon>
        <taxon>Pseudomonadati</taxon>
        <taxon>Thermodesulfobacteriota</taxon>
        <taxon>Desulfuromonadia</taxon>
        <taxon>Geobacterales</taxon>
        <taxon>Geobacteraceae</taxon>
        <taxon>Trichlorobacter</taxon>
    </lineage>
</organism>
<dbReference type="PROSITE" id="PS51379">
    <property type="entry name" value="4FE4S_FER_2"/>
    <property type="match status" value="2"/>
</dbReference>
<dbReference type="GO" id="GO:0046872">
    <property type="term" value="F:metal ion binding"/>
    <property type="evidence" value="ECO:0007669"/>
    <property type="project" value="UniProtKB-KW"/>
</dbReference>
<name>A0A1T4L2C9_9BACT</name>
<evidence type="ECO:0000259" key="5">
    <source>
        <dbReference type="PROSITE" id="PS51379"/>
    </source>
</evidence>
<dbReference type="STRING" id="115783.SAMN02745119_00726"/>
<dbReference type="Pfam" id="PF12838">
    <property type="entry name" value="Fer4_7"/>
    <property type="match status" value="1"/>
</dbReference>
<dbReference type="EMBL" id="FUWR01000002">
    <property type="protein sequence ID" value="SJZ48751.1"/>
    <property type="molecule type" value="Genomic_DNA"/>
</dbReference>
<dbReference type="Gene3D" id="3.30.70.20">
    <property type="match status" value="2"/>
</dbReference>
<dbReference type="InterPro" id="IPR050572">
    <property type="entry name" value="Fe-S_Ferredoxin"/>
</dbReference>
<dbReference type="Proteomes" id="UP000190102">
    <property type="component" value="Unassembled WGS sequence"/>
</dbReference>
<protein>
    <submittedName>
        <fullName evidence="6">4Fe-4S dicluster domain-containing protein</fullName>
    </submittedName>
</protein>
<dbReference type="GO" id="GO:0051539">
    <property type="term" value="F:4 iron, 4 sulfur cluster binding"/>
    <property type="evidence" value="ECO:0007669"/>
    <property type="project" value="UniProtKB-KW"/>
</dbReference>
<dbReference type="AlphaFoldDB" id="A0A1T4L2C9"/>
<dbReference type="PANTHER" id="PTHR43687:SF1">
    <property type="entry name" value="FERREDOXIN III"/>
    <property type="match status" value="1"/>
</dbReference>
<evidence type="ECO:0000313" key="7">
    <source>
        <dbReference type="Proteomes" id="UP000190102"/>
    </source>
</evidence>
<reference evidence="7" key="1">
    <citation type="submission" date="2017-02" db="EMBL/GenBank/DDBJ databases">
        <authorList>
            <person name="Varghese N."/>
            <person name="Submissions S."/>
        </authorList>
    </citation>
    <scope>NUCLEOTIDE SEQUENCE [LARGE SCALE GENOMIC DNA]</scope>
    <source>
        <strain evidence="7">ATCC BAA-34</strain>
    </source>
</reference>
<evidence type="ECO:0000313" key="6">
    <source>
        <dbReference type="EMBL" id="SJZ48751.1"/>
    </source>
</evidence>
<evidence type="ECO:0000256" key="3">
    <source>
        <dbReference type="ARBA" id="ARBA00023004"/>
    </source>
</evidence>
<dbReference type="PROSITE" id="PS00198">
    <property type="entry name" value="4FE4S_FER_1"/>
    <property type="match status" value="2"/>
</dbReference>
<evidence type="ECO:0000256" key="1">
    <source>
        <dbReference type="ARBA" id="ARBA00022485"/>
    </source>
</evidence>
<evidence type="ECO:0000256" key="2">
    <source>
        <dbReference type="ARBA" id="ARBA00022723"/>
    </source>
</evidence>
<dbReference type="PANTHER" id="PTHR43687">
    <property type="entry name" value="ADENYLYLSULFATE REDUCTASE, BETA SUBUNIT"/>
    <property type="match status" value="1"/>
</dbReference>
<dbReference type="InterPro" id="IPR017900">
    <property type="entry name" value="4Fe4S_Fe_S_CS"/>
</dbReference>
<dbReference type="RefSeq" id="WP_078789021.1">
    <property type="nucleotide sequence ID" value="NZ_FUWR01000002.1"/>
</dbReference>
<keyword evidence="1" id="KW-0004">4Fe-4S</keyword>
<dbReference type="OrthoDB" id="9778602at2"/>
<accession>A0A1T4L2C9</accession>
<dbReference type="SUPFAM" id="SSF54862">
    <property type="entry name" value="4Fe-4S ferredoxins"/>
    <property type="match status" value="1"/>
</dbReference>
<keyword evidence="2" id="KW-0479">Metal-binding</keyword>
<proteinExistence type="predicted"/>
<keyword evidence="3" id="KW-0408">Iron</keyword>